<evidence type="ECO:0000256" key="5">
    <source>
        <dbReference type="ARBA" id="ARBA00022490"/>
    </source>
</evidence>
<dbReference type="AlphaFoldDB" id="A0A1H0X0U1"/>
<dbReference type="NCBIfam" id="TIGR04364">
    <property type="entry name" value="methyltran_FxLD"/>
    <property type="match status" value="1"/>
</dbReference>
<dbReference type="PROSITE" id="PS01279">
    <property type="entry name" value="PCMT"/>
    <property type="match status" value="1"/>
</dbReference>
<dbReference type="GO" id="GO:0005737">
    <property type="term" value="C:cytoplasm"/>
    <property type="evidence" value="ECO:0007669"/>
    <property type="project" value="UniProtKB-SubCell"/>
</dbReference>
<evidence type="ECO:0000256" key="1">
    <source>
        <dbReference type="ARBA" id="ARBA00004496"/>
    </source>
</evidence>
<dbReference type="EC" id="2.1.1.77" evidence="3"/>
<comment type="similarity">
    <text evidence="2">Belongs to the methyltransferase superfamily. L-isoaspartyl/D-aspartyl protein methyltransferase family.</text>
</comment>
<protein>
    <recommendedName>
        <fullName evidence="4">Protein-L-isoaspartate O-methyltransferase</fullName>
        <ecNumber evidence="3">2.1.1.77</ecNumber>
    </recommendedName>
    <alternativeName>
        <fullName evidence="11">L-isoaspartyl protein carboxyl methyltransferase</fullName>
    </alternativeName>
    <alternativeName>
        <fullName evidence="9">Protein L-isoaspartyl methyltransferase</fullName>
    </alternativeName>
    <alternativeName>
        <fullName evidence="10">Protein-beta-aspartate methyltransferase</fullName>
    </alternativeName>
</protein>
<gene>
    <name evidence="12" type="ORF">SAMN04487905_12038</name>
</gene>
<dbReference type="Gene3D" id="3.40.50.150">
    <property type="entry name" value="Vaccinia Virus protein VP39"/>
    <property type="match status" value="1"/>
</dbReference>
<dbReference type="STRING" id="405564.SAMN04487905_12038"/>
<keyword evidence="8" id="KW-0949">S-adenosyl-L-methionine</keyword>
<evidence type="ECO:0000256" key="8">
    <source>
        <dbReference type="ARBA" id="ARBA00022691"/>
    </source>
</evidence>
<dbReference type="Proteomes" id="UP000199497">
    <property type="component" value="Unassembled WGS sequence"/>
</dbReference>
<accession>A0A1H0X0U1</accession>
<dbReference type="RefSeq" id="WP_092604587.1">
    <property type="nucleotide sequence ID" value="NZ_FNJR01000020.1"/>
</dbReference>
<evidence type="ECO:0000256" key="11">
    <source>
        <dbReference type="ARBA" id="ARBA00031350"/>
    </source>
</evidence>
<dbReference type="EMBL" id="FNJR01000020">
    <property type="protein sequence ID" value="SDP96459.1"/>
    <property type="molecule type" value="Genomic_DNA"/>
</dbReference>
<evidence type="ECO:0000256" key="9">
    <source>
        <dbReference type="ARBA" id="ARBA00030757"/>
    </source>
</evidence>
<dbReference type="PANTHER" id="PTHR11579:SF0">
    <property type="entry name" value="PROTEIN-L-ISOASPARTATE(D-ASPARTATE) O-METHYLTRANSFERASE"/>
    <property type="match status" value="1"/>
</dbReference>
<reference evidence="13" key="1">
    <citation type="submission" date="2016-10" db="EMBL/GenBank/DDBJ databases">
        <authorList>
            <person name="Varghese N."/>
            <person name="Submissions S."/>
        </authorList>
    </citation>
    <scope>NUCLEOTIDE SEQUENCE [LARGE SCALE GENOMIC DNA]</scope>
    <source>
        <strain evidence="13">DSM 46732</strain>
    </source>
</reference>
<evidence type="ECO:0000256" key="4">
    <source>
        <dbReference type="ARBA" id="ARBA00013346"/>
    </source>
</evidence>
<keyword evidence="13" id="KW-1185">Reference proteome</keyword>
<dbReference type="SUPFAM" id="SSF53335">
    <property type="entry name" value="S-adenosyl-L-methionine-dependent methyltransferases"/>
    <property type="match status" value="1"/>
</dbReference>
<evidence type="ECO:0000256" key="6">
    <source>
        <dbReference type="ARBA" id="ARBA00022603"/>
    </source>
</evidence>
<dbReference type="PANTHER" id="PTHR11579">
    <property type="entry name" value="PROTEIN-L-ISOASPARTATE O-METHYLTRANSFERASE"/>
    <property type="match status" value="1"/>
</dbReference>
<evidence type="ECO:0000313" key="12">
    <source>
        <dbReference type="EMBL" id="SDP96459.1"/>
    </source>
</evidence>
<proteinExistence type="inferred from homology"/>
<dbReference type="OrthoDB" id="4035289at2"/>
<dbReference type="InterPro" id="IPR027573">
    <property type="entry name" value="Methyltran_FxLD"/>
</dbReference>
<dbReference type="InterPro" id="IPR029063">
    <property type="entry name" value="SAM-dependent_MTases_sf"/>
</dbReference>
<evidence type="ECO:0000256" key="10">
    <source>
        <dbReference type="ARBA" id="ARBA00031323"/>
    </source>
</evidence>
<evidence type="ECO:0000256" key="2">
    <source>
        <dbReference type="ARBA" id="ARBA00005369"/>
    </source>
</evidence>
<dbReference type="Pfam" id="PF01135">
    <property type="entry name" value="PCMT"/>
    <property type="match status" value="1"/>
</dbReference>
<keyword evidence="5" id="KW-0963">Cytoplasm</keyword>
<sequence>MNTEITTEAASAEELRARMVEKVRSKGFAANSRVEQVLRDMPRHDFVPGHDLDTAYHPFQAVITHRFADGSSLSCASAPFVVAMMLDQLDVRPGDRVLEIGVGTGYNAALLADLTGDTQLVTTIDVDPDVTTQARRNLNAAGYGDVRVVTGDGTDGVAEHGPYDRIIATVSPWDIPPAWWHQLIPGGRMVLPLRWRGQTRAVAFAEQDGTLVSDSVELCGFVNLTGETEGEQSGAITDDGTISLHWDRDQPLDHNTLHGVLDAPSITRWSGHTMGGSEPFDGIWLRMTAEDNRTCRLDVHPDVPSEVADPLAPMRSPALAAGESLAYVTKHRHQTDNGSRWELGAIGHGPAAETLTDRLIEMIDHWSPARDARPTVTAYPAHTNPPRASIDKRHSKLLVTYSEE</sequence>
<comment type="subcellular location">
    <subcellularLocation>
        <location evidence="1">Cytoplasm</location>
    </subcellularLocation>
</comment>
<dbReference type="GO" id="GO:0032259">
    <property type="term" value="P:methylation"/>
    <property type="evidence" value="ECO:0007669"/>
    <property type="project" value="UniProtKB-KW"/>
</dbReference>
<evidence type="ECO:0000313" key="13">
    <source>
        <dbReference type="Proteomes" id="UP000199497"/>
    </source>
</evidence>
<dbReference type="GO" id="GO:0004719">
    <property type="term" value="F:protein-L-isoaspartate (D-aspartate) O-methyltransferase activity"/>
    <property type="evidence" value="ECO:0007669"/>
    <property type="project" value="UniProtKB-EC"/>
</dbReference>
<dbReference type="CDD" id="cd02440">
    <property type="entry name" value="AdoMet_MTases"/>
    <property type="match status" value="1"/>
</dbReference>
<keyword evidence="7 12" id="KW-0808">Transferase</keyword>
<evidence type="ECO:0000256" key="3">
    <source>
        <dbReference type="ARBA" id="ARBA00011890"/>
    </source>
</evidence>
<organism evidence="12 13">
    <name type="scientific">Actinopolyspora xinjiangensis</name>
    <dbReference type="NCBI Taxonomy" id="405564"/>
    <lineage>
        <taxon>Bacteria</taxon>
        <taxon>Bacillati</taxon>
        <taxon>Actinomycetota</taxon>
        <taxon>Actinomycetes</taxon>
        <taxon>Actinopolysporales</taxon>
        <taxon>Actinopolysporaceae</taxon>
        <taxon>Actinopolyspora</taxon>
    </lineage>
</organism>
<name>A0A1H0X0U1_9ACTN</name>
<evidence type="ECO:0000256" key="7">
    <source>
        <dbReference type="ARBA" id="ARBA00022679"/>
    </source>
</evidence>
<keyword evidence="6 12" id="KW-0489">Methyltransferase</keyword>
<dbReference type="InterPro" id="IPR000682">
    <property type="entry name" value="PCMT"/>
</dbReference>